<sequence>MKISTSAQIKSGFIYKILFIFLTTLNALIVIKILPSEQLGVWYVFMAIQAFILILNNALTPNITRQFSIGVAKANIDIITYCNLIRRIYIYVAIIIAILSILILFFYLEPTLHIFSKKLIFLGWVFLIISILFEVYYSLYECALNGSGLFKETNKINFISRIILTILTLFILLENQKDDINLTLFCLFYFLSNIYKRIKIKRLFFSTFKTSKNTALIKESIYNYHSNKKMLYYLVYLSFISSVGGILITKSSLYILPYYSNLESIASYGLTYQLFEMGFNIIFILTTMLTPMLVNLYYHQFEKIKSIYFKLKYFSLLAYVIGCIFIFYMATPLLNILKVNTLILNQKQLFFLSIVFILQLNHSISGHILTIENKIPFAYPSFFSGLITLILSLILIPIYHIDGAIYSILISQLIFNNWFWPLKSYFFVRKKHEI</sequence>
<feature type="transmembrane region" description="Helical" evidence="6">
    <location>
        <begin position="350"/>
        <end position="370"/>
    </location>
</feature>
<evidence type="ECO:0000256" key="3">
    <source>
        <dbReference type="ARBA" id="ARBA00022692"/>
    </source>
</evidence>
<feature type="transmembrane region" description="Helical" evidence="6">
    <location>
        <begin position="277"/>
        <end position="299"/>
    </location>
</feature>
<feature type="transmembrane region" description="Helical" evidence="6">
    <location>
        <begin position="12"/>
        <end position="34"/>
    </location>
</feature>
<comment type="subcellular location">
    <subcellularLocation>
        <location evidence="1">Cell membrane</location>
        <topology evidence="1">Multi-pass membrane protein</topology>
    </subcellularLocation>
</comment>
<keyword evidence="4 6" id="KW-1133">Transmembrane helix</keyword>
<feature type="transmembrane region" description="Helical" evidence="6">
    <location>
        <begin position="179"/>
        <end position="195"/>
    </location>
</feature>
<dbReference type="AlphaFoldDB" id="A0A385JN48"/>
<feature type="transmembrane region" description="Helical" evidence="6">
    <location>
        <begin position="88"/>
        <end position="107"/>
    </location>
</feature>
<evidence type="ECO:0000313" key="7">
    <source>
        <dbReference type="EMBL" id="AXY99753.1"/>
    </source>
</evidence>
<keyword evidence="5 6" id="KW-0472">Membrane</keyword>
<name>A0A385JN48_PROVU</name>
<feature type="transmembrane region" description="Helical" evidence="6">
    <location>
        <begin position="404"/>
        <end position="422"/>
    </location>
</feature>
<feature type="transmembrane region" description="Helical" evidence="6">
    <location>
        <begin position="40"/>
        <end position="59"/>
    </location>
</feature>
<keyword evidence="3 6" id="KW-0812">Transmembrane</keyword>
<dbReference type="PANTHER" id="PTHR30250:SF26">
    <property type="entry name" value="PSMA PROTEIN"/>
    <property type="match status" value="1"/>
</dbReference>
<feature type="transmembrane region" description="Helical" evidence="6">
    <location>
        <begin position="158"/>
        <end position="173"/>
    </location>
</feature>
<protein>
    <submittedName>
        <fullName evidence="7">Wzx</fullName>
    </submittedName>
</protein>
<dbReference type="GO" id="GO:0005886">
    <property type="term" value="C:plasma membrane"/>
    <property type="evidence" value="ECO:0007669"/>
    <property type="project" value="UniProtKB-SubCell"/>
</dbReference>
<keyword evidence="2" id="KW-1003">Cell membrane</keyword>
<organism evidence="7">
    <name type="scientific">Proteus vulgaris</name>
    <dbReference type="NCBI Taxonomy" id="585"/>
    <lineage>
        <taxon>Bacteria</taxon>
        <taxon>Pseudomonadati</taxon>
        <taxon>Pseudomonadota</taxon>
        <taxon>Gammaproteobacteria</taxon>
        <taxon>Enterobacterales</taxon>
        <taxon>Morganellaceae</taxon>
        <taxon>Proteus</taxon>
    </lineage>
</organism>
<proteinExistence type="predicted"/>
<feature type="transmembrane region" description="Helical" evidence="6">
    <location>
        <begin position="311"/>
        <end position="330"/>
    </location>
</feature>
<reference evidence="7" key="1">
    <citation type="journal article" date="2017" name="PLoS ONE">
        <title>Genetic diversity of the O antigens of Proteus species and the development of a suspension array for molecular serotyping.</title>
        <authorList>
            <person name="Yu X."/>
            <person name="Torzewska A."/>
            <person name="Zhang X."/>
            <person name="Yin Z."/>
            <person name="Drzewiecka D."/>
            <person name="Cao H."/>
            <person name="Liu B."/>
            <person name="Knirel Y.A."/>
            <person name="Rozalski A."/>
            <person name="Wang L."/>
        </authorList>
    </citation>
    <scope>NUCLEOTIDE SEQUENCE</scope>
    <source>
        <strain evidence="7">CCUG 4677</strain>
    </source>
</reference>
<evidence type="ECO:0000256" key="5">
    <source>
        <dbReference type="ARBA" id="ARBA00023136"/>
    </source>
</evidence>
<feature type="transmembrane region" description="Helical" evidence="6">
    <location>
        <begin position="377"/>
        <end position="398"/>
    </location>
</feature>
<evidence type="ECO:0000256" key="2">
    <source>
        <dbReference type="ARBA" id="ARBA00022475"/>
    </source>
</evidence>
<dbReference type="EMBL" id="KY710714">
    <property type="protein sequence ID" value="AXY99753.1"/>
    <property type="molecule type" value="Genomic_DNA"/>
</dbReference>
<dbReference type="PANTHER" id="PTHR30250">
    <property type="entry name" value="PST FAMILY PREDICTED COLANIC ACID TRANSPORTER"/>
    <property type="match status" value="1"/>
</dbReference>
<dbReference type="InterPro" id="IPR050833">
    <property type="entry name" value="Poly_Biosynth_Transport"/>
</dbReference>
<feature type="transmembrane region" description="Helical" evidence="6">
    <location>
        <begin position="119"/>
        <end position="137"/>
    </location>
</feature>
<accession>A0A385JN48</accession>
<feature type="transmembrane region" description="Helical" evidence="6">
    <location>
        <begin position="231"/>
        <end position="257"/>
    </location>
</feature>
<evidence type="ECO:0000256" key="4">
    <source>
        <dbReference type="ARBA" id="ARBA00022989"/>
    </source>
</evidence>
<evidence type="ECO:0000256" key="6">
    <source>
        <dbReference type="SAM" id="Phobius"/>
    </source>
</evidence>
<evidence type="ECO:0000256" key="1">
    <source>
        <dbReference type="ARBA" id="ARBA00004651"/>
    </source>
</evidence>